<dbReference type="CDD" id="cd02901">
    <property type="entry name" value="Macro_Poa1p-like"/>
    <property type="match status" value="1"/>
</dbReference>
<dbReference type="Pfam" id="PF01661">
    <property type="entry name" value="Macro"/>
    <property type="match status" value="1"/>
</dbReference>
<dbReference type="OrthoDB" id="2155246at2759"/>
<proteinExistence type="predicted"/>
<dbReference type="GO" id="GO:0140291">
    <property type="term" value="P:peptidyl-glutamate ADP-deribosylation"/>
    <property type="evidence" value="ECO:0007669"/>
    <property type="project" value="TreeGrafter"/>
</dbReference>
<dbReference type="SUPFAM" id="SSF52949">
    <property type="entry name" value="Macro domain-like"/>
    <property type="match status" value="1"/>
</dbReference>
<dbReference type="PROSITE" id="PS51154">
    <property type="entry name" value="MACRO"/>
    <property type="match status" value="1"/>
</dbReference>
<evidence type="ECO:0000313" key="3">
    <source>
        <dbReference type="Proteomes" id="UP000295192"/>
    </source>
</evidence>
<organism evidence="2 3">
    <name type="scientific">Drosophila navojoa</name>
    <name type="common">Fruit fly</name>
    <dbReference type="NCBI Taxonomy" id="7232"/>
    <lineage>
        <taxon>Eukaryota</taxon>
        <taxon>Metazoa</taxon>
        <taxon>Ecdysozoa</taxon>
        <taxon>Arthropoda</taxon>
        <taxon>Hexapoda</taxon>
        <taxon>Insecta</taxon>
        <taxon>Pterygota</taxon>
        <taxon>Neoptera</taxon>
        <taxon>Endopterygota</taxon>
        <taxon>Diptera</taxon>
        <taxon>Brachycera</taxon>
        <taxon>Muscomorpha</taxon>
        <taxon>Ephydroidea</taxon>
        <taxon>Drosophilidae</taxon>
        <taxon>Drosophila</taxon>
    </lineage>
</organism>
<reference evidence="2 3" key="1">
    <citation type="journal article" date="2019" name="J. Hered.">
        <title>An Improved Genome Assembly for Drosophila navojoa, the Basal Species in the mojavensis Cluster.</title>
        <authorList>
            <person name="Vanderlinde T."/>
            <person name="Dupim E.G."/>
            <person name="Nazario-Yepiz N.O."/>
            <person name="Carvalho A.B."/>
        </authorList>
    </citation>
    <scope>NUCLEOTIDE SEQUENCE [LARGE SCALE GENOMIC DNA]</scope>
    <source>
        <strain evidence="2">Navoj_Jal97</strain>
        <tissue evidence="2">Whole organism</tissue>
    </source>
</reference>
<dbReference type="AlphaFoldDB" id="A0A484B702"/>
<gene>
    <name evidence="2" type="ORF">AWZ03_009125</name>
</gene>
<dbReference type="InterPro" id="IPR050892">
    <property type="entry name" value="ADP-ribose_metab_enzymes"/>
</dbReference>
<accession>A0A484B702</accession>
<dbReference type="InterPro" id="IPR043472">
    <property type="entry name" value="Macro_dom-like"/>
</dbReference>
<keyword evidence="3" id="KW-1185">Reference proteome</keyword>
<dbReference type="PANTHER" id="PTHR12521:SF0">
    <property type="entry name" value="ADP-RIBOSE GLYCOHYDROLASE OARD1"/>
    <property type="match status" value="1"/>
</dbReference>
<dbReference type="PANTHER" id="PTHR12521">
    <property type="entry name" value="PROTEIN C6ORF130"/>
    <property type="match status" value="1"/>
</dbReference>
<feature type="domain" description="Macro" evidence="1">
    <location>
        <begin position="1"/>
        <end position="150"/>
    </location>
</feature>
<comment type="caution">
    <text evidence="2">The sequence shown here is derived from an EMBL/GenBank/DDBJ whole genome shotgun (WGS) entry which is preliminary data.</text>
</comment>
<dbReference type="EMBL" id="LSRL02000105">
    <property type="protein sequence ID" value="TDG44429.1"/>
    <property type="molecule type" value="Genomic_DNA"/>
</dbReference>
<dbReference type="InterPro" id="IPR002589">
    <property type="entry name" value="Macro_dom"/>
</dbReference>
<name>A0A484B702_DRONA</name>
<sequence length="150" mass="16816">MSDFKLREVNGDLFSAGPEYSMCHCVAADLRMGKGIAVKFRNKFGKVAELQKQNVKPGGVAILKDNGRYIYYLITKLSSWGKPTYELLHSSLSAMQQHMAEHNVTKLALPRIGCGLDGLSWSKVREMLVEIFQSDSIELKVYNYAPPSNK</sequence>
<evidence type="ECO:0000313" key="2">
    <source>
        <dbReference type="EMBL" id="TDG44429.1"/>
    </source>
</evidence>
<dbReference type="Proteomes" id="UP000295192">
    <property type="component" value="Unassembled WGS sequence"/>
</dbReference>
<dbReference type="Gene3D" id="3.40.220.10">
    <property type="entry name" value="Leucine Aminopeptidase, subunit E, domain 1"/>
    <property type="match status" value="1"/>
</dbReference>
<protein>
    <recommendedName>
        <fullName evidence="1">Macro domain-containing protein</fullName>
    </recommendedName>
</protein>
<dbReference type="OMA" id="IICQVFQ"/>
<evidence type="ECO:0000259" key="1">
    <source>
        <dbReference type="PROSITE" id="PS51154"/>
    </source>
</evidence>